<dbReference type="PANTHER" id="PTHR47178">
    <property type="entry name" value="MONOOXYGENASE, FAD-BINDING"/>
    <property type="match status" value="1"/>
</dbReference>
<gene>
    <name evidence="9" type="ORF">VSDG_03475</name>
</gene>
<dbReference type="SUPFAM" id="SSF56176">
    <property type="entry name" value="FAD-binding/transporter-associated domain-like"/>
    <property type="match status" value="1"/>
</dbReference>
<evidence type="ECO:0000256" key="1">
    <source>
        <dbReference type="ARBA" id="ARBA00001974"/>
    </source>
</evidence>
<comment type="similarity">
    <text evidence="2">Belongs to the oxygen-dependent FAD-linked oxidoreductase family.</text>
</comment>
<keyword evidence="4" id="KW-0274">FAD</keyword>
<evidence type="ECO:0000256" key="5">
    <source>
        <dbReference type="ARBA" id="ARBA00023002"/>
    </source>
</evidence>
<dbReference type="Pfam" id="PF08031">
    <property type="entry name" value="BBE"/>
    <property type="match status" value="1"/>
</dbReference>
<keyword evidence="3" id="KW-0285">Flavoprotein</keyword>
<evidence type="ECO:0000256" key="6">
    <source>
        <dbReference type="ARBA" id="ARBA00023033"/>
    </source>
</evidence>
<dbReference type="Gene3D" id="3.30.465.10">
    <property type="match status" value="1"/>
</dbReference>
<dbReference type="InterPro" id="IPR016169">
    <property type="entry name" value="FAD-bd_PCMH_sub2"/>
</dbReference>
<protein>
    <recommendedName>
        <fullName evidence="8">FAD-binding PCMH-type domain-containing protein</fullName>
    </recommendedName>
</protein>
<evidence type="ECO:0000256" key="2">
    <source>
        <dbReference type="ARBA" id="ARBA00005466"/>
    </source>
</evidence>
<keyword evidence="7" id="KW-0732">Signal</keyword>
<keyword evidence="10" id="KW-1185">Reference proteome</keyword>
<name>A0A423WA97_CYTCH</name>
<dbReference type="InterPro" id="IPR006094">
    <property type="entry name" value="Oxid_FAD_bind_N"/>
</dbReference>
<dbReference type="Pfam" id="PF01494">
    <property type="entry name" value="FAD_binding_3"/>
    <property type="match status" value="1"/>
</dbReference>
<comment type="cofactor">
    <cofactor evidence="1">
        <name>FAD</name>
        <dbReference type="ChEBI" id="CHEBI:57692"/>
    </cofactor>
</comment>
<dbReference type="InterPro" id="IPR036318">
    <property type="entry name" value="FAD-bd_PCMH-like_sf"/>
</dbReference>
<evidence type="ECO:0000256" key="3">
    <source>
        <dbReference type="ARBA" id="ARBA00022630"/>
    </source>
</evidence>
<dbReference type="EMBL" id="LJZO01000009">
    <property type="protein sequence ID" value="ROW00229.1"/>
    <property type="molecule type" value="Genomic_DNA"/>
</dbReference>
<dbReference type="Proteomes" id="UP000284375">
    <property type="component" value="Unassembled WGS sequence"/>
</dbReference>
<accession>A0A423WA97</accession>
<dbReference type="GO" id="GO:0071949">
    <property type="term" value="F:FAD binding"/>
    <property type="evidence" value="ECO:0007669"/>
    <property type="project" value="InterPro"/>
</dbReference>
<dbReference type="SUPFAM" id="SSF51905">
    <property type="entry name" value="FAD/NAD(P)-binding domain"/>
    <property type="match status" value="1"/>
</dbReference>
<evidence type="ECO:0000256" key="7">
    <source>
        <dbReference type="SAM" id="SignalP"/>
    </source>
</evidence>
<feature type="domain" description="FAD-binding PCMH-type" evidence="8">
    <location>
        <begin position="439"/>
        <end position="620"/>
    </location>
</feature>
<comment type="caution">
    <text evidence="9">The sequence shown here is derived from an EMBL/GenBank/DDBJ whole genome shotgun (WGS) entry which is preliminary data.</text>
</comment>
<keyword evidence="5" id="KW-0560">Oxidoreductase</keyword>
<reference evidence="9 10" key="1">
    <citation type="submission" date="2015-09" db="EMBL/GenBank/DDBJ databases">
        <title>Host preference determinants of Valsa canker pathogens revealed by comparative genomics.</title>
        <authorList>
            <person name="Yin Z."/>
            <person name="Huang L."/>
        </authorList>
    </citation>
    <scope>NUCLEOTIDE SEQUENCE [LARGE SCALE GENOMIC DNA]</scope>
    <source>
        <strain evidence="9 10">YSFL</strain>
    </source>
</reference>
<dbReference type="PRINTS" id="PR00420">
    <property type="entry name" value="RNGMNOXGNASE"/>
</dbReference>
<dbReference type="InterPro" id="IPR012951">
    <property type="entry name" value="BBE"/>
</dbReference>
<evidence type="ECO:0000313" key="9">
    <source>
        <dbReference type="EMBL" id="ROW00229.1"/>
    </source>
</evidence>
<dbReference type="OrthoDB" id="9983560at2759"/>
<dbReference type="Pfam" id="PF01565">
    <property type="entry name" value="FAD_binding_4"/>
    <property type="match status" value="1"/>
</dbReference>
<proteinExistence type="inferred from homology"/>
<dbReference type="AlphaFoldDB" id="A0A423WA97"/>
<dbReference type="InterPro" id="IPR002938">
    <property type="entry name" value="FAD-bd"/>
</dbReference>
<dbReference type="Gene3D" id="3.50.50.60">
    <property type="entry name" value="FAD/NAD(P)-binding domain"/>
    <property type="match status" value="1"/>
</dbReference>
<evidence type="ECO:0000259" key="8">
    <source>
        <dbReference type="PROSITE" id="PS51387"/>
    </source>
</evidence>
<evidence type="ECO:0000313" key="10">
    <source>
        <dbReference type="Proteomes" id="UP000284375"/>
    </source>
</evidence>
<dbReference type="InterPro" id="IPR016166">
    <property type="entry name" value="FAD-bd_PCMH"/>
</dbReference>
<sequence>MHVLIVGAGIGGLVLAQSLRKQGVSYEIFDRDVDKKARFQGWAISIHTIIDQLISILPSDMPDLEESTNHLAPLTLPAQLVWYHGYREGKFGIQDSPPQFRMIRSERSKLRDWLLTNIPVQWNKKVIRVEQDDAAAQVFFDDGSVAKGDLVIGADGATSQVRESLLQTPNSNSLNTVPLSAIVGEVTLSGDAFKRQLSLGHSAYNLINPELGFIAFVGLHHTLDDGASGRFYWMFMQPDGDITKPGHWLQTASQQEKLDYILKTVAPLAPELREIFKLTPTEGVKQNLHVWQDLELESLPAGRVILVGDSAHAMTPSGGVGAFHTMIDAIKLTNTLVFLDKEGKTLGMAAIRSAVAEYNGEMLKRGSAAVRTSRASYEEAKRKAETKEYFIAGLRPLLVVKPEEIILEVKKALPEPAEPMNPYFETATCSPFTAKDDACDLGNRAVYSIAVRSAADVQAGLTFARENNIRLVVKSTGIDYMGKSTGKGSLGLWMWQLNTTEIIPSYTSPAYSGPAIKLGPGVIAGDAYAAAAAAGYRFVGPECGLVSVAGGYAQGGGHSQLSTAYGLAADQVLEWEVVTARGEHLVATPAQNADLYWALSGGGGGTYGVVLSMTAKAYREGPVAGGTLVFANTSETSYREALNLWFRQTPSLVAGSQNNVQFAITAEGFLGFSLTLPDKNTSAIDTLLGPFLMDLDRLEIPYNLSTFDSPSYADHFVKSYGPLPYGDLCPLYVNLASRLIPRATVLDPASSSNLVDVILAIVEDGNFTIGCSILDVGASSLRHQAPNAVLPAWRDAIAYCNPQAAWDWEDPEASLKLKSTLVEQHIPAMEAATPGSGTYLNEMDPLYNGDWKGTMYGANYGRLLEIKHANDPAHLILHR</sequence>
<organism evidence="9 10">
    <name type="scientific">Cytospora chrysosperma</name>
    <name type="common">Cytospora canker fungus</name>
    <name type="synonym">Sphaeria chrysosperma</name>
    <dbReference type="NCBI Taxonomy" id="252740"/>
    <lineage>
        <taxon>Eukaryota</taxon>
        <taxon>Fungi</taxon>
        <taxon>Dikarya</taxon>
        <taxon>Ascomycota</taxon>
        <taxon>Pezizomycotina</taxon>
        <taxon>Sordariomycetes</taxon>
        <taxon>Sordariomycetidae</taxon>
        <taxon>Diaporthales</taxon>
        <taxon>Cytosporaceae</taxon>
        <taxon>Cytospora</taxon>
    </lineage>
</organism>
<dbReference type="STRING" id="252740.A0A423WA97"/>
<feature type="signal peptide" evidence="7">
    <location>
        <begin position="1"/>
        <end position="16"/>
    </location>
</feature>
<dbReference type="PROSITE" id="PS51387">
    <property type="entry name" value="FAD_PCMH"/>
    <property type="match status" value="1"/>
</dbReference>
<dbReference type="Pfam" id="PF13450">
    <property type="entry name" value="NAD_binding_8"/>
    <property type="match status" value="1"/>
</dbReference>
<evidence type="ECO:0000256" key="4">
    <source>
        <dbReference type="ARBA" id="ARBA00022827"/>
    </source>
</evidence>
<dbReference type="GO" id="GO:0004497">
    <property type="term" value="F:monooxygenase activity"/>
    <property type="evidence" value="ECO:0007669"/>
    <property type="project" value="UniProtKB-KW"/>
</dbReference>
<feature type="chain" id="PRO_5019401407" description="FAD-binding PCMH-type domain-containing protein" evidence="7">
    <location>
        <begin position="17"/>
        <end position="879"/>
    </location>
</feature>
<keyword evidence="6" id="KW-0503">Monooxygenase</keyword>
<dbReference type="InterPro" id="IPR036188">
    <property type="entry name" value="FAD/NAD-bd_sf"/>
</dbReference>
<dbReference type="PANTHER" id="PTHR47178:SF6">
    <property type="entry name" value="FAD-BINDING DOMAIN-CONTAINING PROTEIN"/>
    <property type="match status" value="1"/>
</dbReference>